<gene>
    <name evidence="1" type="ORF">OMM_09488</name>
</gene>
<protein>
    <submittedName>
        <fullName evidence="1">Uncharacterized protein</fullName>
    </submittedName>
</protein>
<evidence type="ECO:0000313" key="2">
    <source>
        <dbReference type="Proteomes" id="UP000189670"/>
    </source>
</evidence>
<dbReference type="AlphaFoldDB" id="A0A1V1P438"/>
<proteinExistence type="predicted"/>
<sequence length="125" mass="14884">MFNRKIYQNGIIIMKKELIDRDKLRRDIKKLRRADLLILLDRAIEHLPETRLPEVFQNSIDFDKTKFNESKNIQKDFLPKIKNFIKQAFVEIIMKISMLTPRIIWKCPLVLRIGLVNAIICSTFV</sequence>
<accession>A0A1V1P438</accession>
<evidence type="ECO:0000313" key="1">
    <source>
        <dbReference type="EMBL" id="ETR69563.1"/>
    </source>
</evidence>
<dbReference type="Proteomes" id="UP000189670">
    <property type="component" value="Unassembled WGS sequence"/>
</dbReference>
<reference evidence="2" key="1">
    <citation type="submission" date="2012-11" db="EMBL/GenBank/DDBJ databases">
        <authorList>
            <person name="Lucero-Rivera Y.E."/>
            <person name="Tovar-Ramirez D."/>
        </authorList>
    </citation>
    <scope>NUCLEOTIDE SEQUENCE [LARGE SCALE GENOMIC DNA]</scope>
    <source>
        <strain evidence="2">Araruama</strain>
    </source>
</reference>
<comment type="caution">
    <text evidence="1">The sequence shown here is derived from an EMBL/GenBank/DDBJ whole genome shotgun (WGS) entry which is preliminary data.</text>
</comment>
<organism evidence="1 2">
    <name type="scientific">Candidatus Magnetoglobus multicellularis str. Araruama</name>
    <dbReference type="NCBI Taxonomy" id="890399"/>
    <lineage>
        <taxon>Bacteria</taxon>
        <taxon>Pseudomonadati</taxon>
        <taxon>Thermodesulfobacteriota</taxon>
        <taxon>Desulfobacteria</taxon>
        <taxon>Desulfobacterales</taxon>
        <taxon>Desulfobacteraceae</taxon>
        <taxon>Candidatus Magnetoglobus</taxon>
    </lineage>
</organism>
<name>A0A1V1P438_9BACT</name>
<dbReference type="EMBL" id="ATBP01000613">
    <property type="protein sequence ID" value="ETR69563.1"/>
    <property type="molecule type" value="Genomic_DNA"/>
</dbReference>